<dbReference type="Proteomes" id="UP000630135">
    <property type="component" value="Unassembled WGS sequence"/>
</dbReference>
<reference evidence="4" key="3">
    <citation type="journal article" date="2019" name="Int. J. Syst. Evol. Microbiol.">
        <title>The Global Catalogue of Microorganisms (GCM) 10K type strain sequencing project: providing services to taxonomists for standard genome sequencing and annotation.</title>
        <authorList>
            <consortium name="The Broad Institute Genomics Platform"/>
            <consortium name="The Broad Institute Genome Sequencing Center for Infectious Disease"/>
            <person name="Wu L."/>
            <person name="Ma J."/>
        </authorList>
    </citation>
    <scope>NUCLEOTIDE SEQUENCE [LARGE SCALE GENOMIC DNA]</scope>
    <source>
        <strain evidence="4">CGMCC 1.8884</strain>
    </source>
</reference>
<reference evidence="3" key="1">
    <citation type="journal article" date="2014" name="Int. J. Syst. Evol. Microbiol.">
        <title>Complete genome of a new Firmicutes species belonging to the dominant human colonic microbiota ('Ruminococcus bicirculans') reveals two chromosomes and a selective capacity to utilize plant glucans.</title>
        <authorList>
            <consortium name="NISC Comparative Sequencing Program"/>
            <person name="Wegmann U."/>
            <person name="Louis P."/>
            <person name="Goesmann A."/>
            <person name="Henrissat B."/>
            <person name="Duncan S.H."/>
            <person name="Flint H.J."/>
        </authorList>
    </citation>
    <scope>NUCLEOTIDE SEQUENCE</scope>
    <source>
        <strain evidence="3">CGMCC 1.8884</strain>
    </source>
</reference>
<dbReference type="RefSeq" id="WP_017870005.1">
    <property type="nucleotide sequence ID" value="NZ_BMLZ01000018.1"/>
</dbReference>
<reference evidence="2" key="2">
    <citation type="journal article" date="2014" name="Int. J. Syst. Evol. Microbiol.">
        <title>Complete genome sequence of Corynebacterium casei LMG S-19264T (=DSM 44701T), isolated from a smear-ripened cheese.</title>
        <authorList>
            <consortium name="US DOE Joint Genome Institute (JGI-PGF)"/>
            <person name="Walter F."/>
            <person name="Albersmeier A."/>
            <person name="Kalinowski J."/>
            <person name="Ruckert C."/>
        </authorList>
    </citation>
    <scope>NUCLEOTIDE SEQUENCE</scope>
    <source>
        <strain evidence="2">CGMCC 1.8885</strain>
    </source>
</reference>
<evidence type="ECO:0000313" key="2">
    <source>
        <dbReference type="EMBL" id="GGI87122.1"/>
    </source>
</evidence>
<comment type="caution">
    <text evidence="2">The sequence shown here is derived from an EMBL/GenBank/DDBJ whole genome shotgun (WGS) entry which is preliminary data.</text>
</comment>
<reference evidence="2" key="4">
    <citation type="submission" date="2023-08" db="EMBL/GenBank/DDBJ databases">
        <authorList>
            <person name="Sun Q."/>
            <person name="Zhou Y."/>
        </authorList>
    </citation>
    <scope>NUCLEOTIDE SEQUENCE</scope>
    <source>
        <strain evidence="3">CGMCC 1.8884</strain>
        <strain evidence="2">CGMCC 1.8885</strain>
    </source>
</reference>
<evidence type="ECO:0000313" key="4">
    <source>
        <dbReference type="Proteomes" id="UP000630135"/>
    </source>
</evidence>
<evidence type="ECO:0000256" key="1">
    <source>
        <dbReference type="SAM" id="MobiDB-lite"/>
    </source>
</evidence>
<dbReference type="EMBL" id="BMMA01000022">
    <property type="protein sequence ID" value="GGI87122.1"/>
    <property type="molecule type" value="Genomic_DNA"/>
</dbReference>
<evidence type="ECO:0000313" key="5">
    <source>
        <dbReference type="Proteomes" id="UP000652720"/>
    </source>
</evidence>
<keyword evidence="4" id="KW-1185">Reference proteome</keyword>
<dbReference type="Proteomes" id="UP000652720">
    <property type="component" value="Unassembled WGS sequence"/>
</dbReference>
<gene>
    <name evidence="3" type="ORF">GCM10008021_16230</name>
    <name evidence="2" type="ORF">GCM10010914_21990</name>
</gene>
<feature type="region of interest" description="Disordered" evidence="1">
    <location>
        <begin position="1"/>
        <end position="30"/>
    </location>
</feature>
<protein>
    <submittedName>
        <fullName evidence="2">Uncharacterized protein</fullName>
    </submittedName>
</protein>
<dbReference type="EMBL" id="BMLZ01000018">
    <property type="protein sequence ID" value="GGP29972.1"/>
    <property type="molecule type" value="Genomic_DNA"/>
</dbReference>
<evidence type="ECO:0000313" key="3">
    <source>
        <dbReference type="EMBL" id="GGP29972.1"/>
    </source>
</evidence>
<feature type="compositionally biased region" description="Basic residues" evidence="1">
    <location>
        <begin position="1"/>
        <end position="11"/>
    </location>
</feature>
<proteinExistence type="predicted"/>
<accession>A0AAV4K729</accession>
<dbReference type="AlphaFoldDB" id="A0AAV4K729"/>
<organism evidence="2 5">
    <name type="scientific">Deinococcus wulumuqiensis</name>
    <dbReference type="NCBI Taxonomy" id="980427"/>
    <lineage>
        <taxon>Bacteria</taxon>
        <taxon>Thermotogati</taxon>
        <taxon>Deinococcota</taxon>
        <taxon>Deinococci</taxon>
        <taxon>Deinococcales</taxon>
        <taxon>Deinococcaceae</taxon>
        <taxon>Deinococcus</taxon>
    </lineage>
</organism>
<dbReference type="GeneID" id="59164397"/>
<sequence length="103" mass="11792">MGKQARGKLRTRNGPARPNPDTWAPRHKQYGPRITRELTAVWCPPEPEPTRCAALHLHREDWPRSATGEGELDALLDDLWAARQVRYAEPERGEVLVFEGERV</sequence>
<name>A0AAV4K729_9DEIO</name>